<evidence type="ECO:0000313" key="2">
    <source>
        <dbReference type="Proteomes" id="UP000308330"/>
    </source>
</evidence>
<evidence type="ECO:0000313" key="1">
    <source>
        <dbReference type="EMBL" id="TKI45422.1"/>
    </source>
</evidence>
<reference evidence="1 2" key="1">
    <citation type="submission" date="2019-04" db="EMBL/GenBank/DDBJ databases">
        <title>Lysinibacillus genome sequencing.</title>
        <authorList>
            <person name="Dunlap C."/>
        </authorList>
    </citation>
    <scope>NUCLEOTIDE SEQUENCE [LARGE SCALE GENOMIC DNA]</scope>
    <source>
        <strain evidence="1 2">KCTC 33042</strain>
    </source>
</reference>
<proteinExistence type="predicted"/>
<protein>
    <recommendedName>
        <fullName evidence="3">Auto-transporter adhesin head GIN domain-containing protein</fullName>
    </recommendedName>
</protein>
<dbReference type="EMBL" id="SZPT01000007">
    <property type="protein sequence ID" value="TKI45422.1"/>
    <property type="molecule type" value="Genomic_DNA"/>
</dbReference>
<dbReference type="RefSeq" id="WP_108031078.1">
    <property type="nucleotide sequence ID" value="NZ_PYUE01000009.1"/>
</dbReference>
<organism evidence="1 2">
    <name type="scientific">Lysinibacillus tabacifolii</name>
    <dbReference type="NCBI Taxonomy" id="1173107"/>
    <lineage>
        <taxon>Bacteria</taxon>
        <taxon>Bacillati</taxon>
        <taxon>Bacillota</taxon>
        <taxon>Bacilli</taxon>
        <taxon>Bacillales</taxon>
        <taxon>Bacillaceae</taxon>
        <taxon>Lysinibacillus</taxon>
    </lineage>
</organism>
<sequence>MTNERIQKQHSITLTSGKIYDLMPDCEQLNIRGAVGVHQKVNLKIISTHGHSVFHSRVIARTLKNTGSCNMKDYCEIGELTNAGNVTIRSGEVSTITSTGKLTIAQSLHAQQFQAIGFVKAQEIQASHFHLKLSGPSSITQLVADDIIIEKDKFSLSLLSKKLHCHSIKGKNLHLAYTIAEFVDGTVIEVGDHCTIQKLYYTESYTISPLAKVHHIIRREQG</sequence>
<comment type="caution">
    <text evidence="1">The sequence shown here is derived from an EMBL/GenBank/DDBJ whole genome shotgun (WGS) entry which is preliminary data.</text>
</comment>
<name>A0ABY2SUF8_9BACI</name>
<dbReference type="Proteomes" id="UP000308330">
    <property type="component" value="Unassembled WGS sequence"/>
</dbReference>
<evidence type="ECO:0008006" key="3">
    <source>
        <dbReference type="Google" id="ProtNLM"/>
    </source>
</evidence>
<accession>A0ABY2SUF8</accession>
<keyword evidence="2" id="KW-1185">Reference proteome</keyword>
<gene>
    <name evidence="1" type="ORF">FC748_19490</name>
</gene>